<dbReference type="KEGG" id="cau:Caur_1233"/>
<evidence type="ECO:0000259" key="7">
    <source>
        <dbReference type="PROSITE" id="PS50801"/>
    </source>
</evidence>
<dbReference type="InterPro" id="IPR011547">
    <property type="entry name" value="SLC26A/SulP_dom"/>
</dbReference>
<dbReference type="CDD" id="cd07042">
    <property type="entry name" value="STAS_SulP_like_sulfate_transporter"/>
    <property type="match status" value="1"/>
</dbReference>
<dbReference type="Pfam" id="PF00916">
    <property type="entry name" value="Sulfate_transp"/>
    <property type="match status" value="1"/>
</dbReference>
<dbReference type="FunCoup" id="A9WK11">
    <property type="interactions" value="199"/>
</dbReference>
<dbReference type="InterPro" id="IPR002645">
    <property type="entry name" value="STAS_dom"/>
</dbReference>
<dbReference type="GO" id="GO:0005886">
    <property type="term" value="C:plasma membrane"/>
    <property type="evidence" value="ECO:0000318"/>
    <property type="project" value="GO_Central"/>
</dbReference>
<dbReference type="PROSITE" id="PS50801">
    <property type="entry name" value="STAS"/>
    <property type="match status" value="1"/>
</dbReference>
<evidence type="ECO:0000256" key="3">
    <source>
        <dbReference type="ARBA" id="ARBA00022989"/>
    </source>
</evidence>
<gene>
    <name evidence="8" type="ordered locus">Caur_1233</name>
</gene>
<comment type="subcellular location">
    <subcellularLocation>
        <location evidence="1">Membrane</location>
        <topology evidence="1">Multi-pass membrane protein</topology>
    </subcellularLocation>
</comment>
<dbReference type="Pfam" id="PF01740">
    <property type="entry name" value="STAS"/>
    <property type="match status" value="1"/>
</dbReference>
<dbReference type="InterPro" id="IPR001763">
    <property type="entry name" value="Rhodanese-like_dom"/>
</dbReference>
<dbReference type="CDD" id="cd00158">
    <property type="entry name" value="RHOD"/>
    <property type="match status" value="1"/>
</dbReference>
<proteinExistence type="predicted"/>
<dbReference type="GO" id="GO:0022857">
    <property type="term" value="F:transmembrane transporter activity"/>
    <property type="evidence" value="ECO:0000318"/>
    <property type="project" value="GO_Central"/>
</dbReference>
<feature type="transmembrane region" description="Helical" evidence="5">
    <location>
        <begin position="87"/>
        <end position="120"/>
    </location>
</feature>
<feature type="transmembrane region" description="Helical" evidence="5">
    <location>
        <begin position="210"/>
        <end position="227"/>
    </location>
</feature>
<dbReference type="Proteomes" id="UP000002008">
    <property type="component" value="Chromosome"/>
</dbReference>
<dbReference type="GO" id="GO:0004792">
    <property type="term" value="F:thiosulfate-cyanide sulfurtransferase activity"/>
    <property type="evidence" value="ECO:0007669"/>
    <property type="project" value="InterPro"/>
</dbReference>
<feature type="transmembrane region" description="Helical" evidence="5">
    <location>
        <begin position="132"/>
        <end position="153"/>
    </location>
</feature>
<evidence type="ECO:0000256" key="4">
    <source>
        <dbReference type="ARBA" id="ARBA00023136"/>
    </source>
</evidence>
<evidence type="ECO:0000313" key="9">
    <source>
        <dbReference type="Proteomes" id="UP000002008"/>
    </source>
</evidence>
<dbReference type="AlphaFoldDB" id="A9WK11"/>
<accession>A9WK11</accession>
<feature type="transmembrane region" description="Helical" evidence="5">
    <location>
        <begin position="58"/>
        <end position="75"/>
    </location>
</feature>
<dbReference type="eggNOG" id="COG0659">
    <property type="taxonomic scope" value="Bacteria"/>
</dbReference>
<dbReference type="InParanoid" id="A9WK11"/>
<evidence type="ECO:0000313" key="8">
    <source>
        <dbReference type="EMBL" id="ABY34462.1"/>
    </source>
</evidence>
<dbReference type="HOGENOM" id="CLU_003182_13_1_0"/>
<evidence type="ECO:0000259" key="6">
    <source>
        <dbReference type="PROSITE" id="PS50206"/>
    </source>
</evidence>
<dbReference type="GO" id="GO:0055085">
    <property type="term" value="P:transmembrane transport"/>
    <property type="evidence" value="ECO:0000318"/>
    <property type="project" value="GO_Central"/>
</dbReference>
<feature type="transmembrane region" description="Helical" evidence="5">
    <location>
        <begin position="185"/>
        <end position="203"/>
    </location>
</feature>
<dbReference type="SUPFAM" id="SSF52091">
    <property type="entry name" value="SpoIIaa-like"/>
    <property type="match status" value="1"/>
</dbReference>
<dbReference type="Gene3D" id="3.40.250.10">
    <property type="entry name" value="Rhodanese-like domain"/>
    <property type="match status" value="1"/>
</dbReference>
<keyword evidence="2 5" id="KW-0812">Transmembrane</keyword>
<dbReference type="SMART" id="SM00450">
    <property type="entry name" value="RHOD"/>
    <property type="match status" value="1"/>
</dbReference>
<keyword evidence="3 5" id="KW-1133">Transmembrane helix</keyword>
<feature type="transmembrane region" description="Helical" evidence="5">
    <location>
        <begin position="333"/>
        <end position="354"/>
    </location>
</feature>
<organism evidence="8 9">
    <name type="scientific">Chloroflexus aurantiacus (strain ATCC 29366 / DSM 635 / J-10-fl)</name>
    <dbReference type="NCBI Taxonomy" id="324602"/>
    <lineage>
        <taxon>Bacteria</taxon>
        <taxon>Bacillati</taxon>
        <taxon>Chloroflexota</taxon>
        <taxon>Chloroflexia</taxon>
        <taxon>Chloroflexales</taxon>
        <taxon>Chloroflexineae</taxon>
        <taxon>Chloroflexaceae</taxon>
        <taxon>Chloroflexus</taxon>
    </lineage>
</organism>
<dbReference type="InterPro" id="IPR001307">
    <property type="entry name" value="Thiosulphate_STrfase_CS"/>
</dbReference>
<feature type="domain" description="Rhodanese" evidence="6">
    <location>
        <begin position="614"/>
        <end position="700"/>
    </location>
</feature>
<dbReference type="STRING" id="324602.Caur_1233"/>
<dbReference type="InterPro" id="IPR036513">
    <property type="entry name" value="STAS_dom_sf"/>
</dbReference>
<dbReference type="InterPro" id="IPR001902">
    <property type="entry name" value="SLC26A/SulP_fam"/>
</dbReference>
<protein>
    <submittedName>
        <fullName evidence="8">Sulphate transporter</fullName>
    </submittedName>
</protein>
<dbReference type="SUPFAM" id="SSF52821">
    <property type="entry name" value="Rhodanese/Cell cycle control phosphatase"/>
    <property type="match status" value="1"/>
</dbReference>
<evidence type="ECO:0000256" key="5">
    <source>
        <dbReference type="SAM" id="Phobius"/>
    </source>
</evidence>
<dbReference type="EMBL" id="CP000909">
    <property type="protein sequence ID" value="ABY34462.1"/>
    <property type="molecule type" value="Genomic_DNA"/>
</dbReference>
<dbReference type="PROSITE" id="PS00380">
    <property type="entry name" value="RHODANESE_1"/>
    <property type="match status" value="1"/>
</dbReference>
<feature type="transmembrane region" description="Helical" evidence="5">
    <location>
        <begin position="257"/>
        <end position="280"/>
    </location>
</feature>
<dbReference type="Pfam" id="PF00581">
    <property type="entry name" value="Rhodanese"/>
    <property type="match status" value="1"/>
</dbReference>
<feature type="domain" description="STAS" evidence="7">
    <location>
        <begin position="451"/>
        <end position="568"/>
    </location>
</feature>
<feature type="transmembrane region" description="Helical" evidence="5">
    <location>
        <begin position="31"/>
        <end position="51"/>
    </location>
</feature>
<dbReference type="EnsemblBacteria" id="ABY34462">
    <property type="protein sequence ID" value="ABY34462"/>
    <property type="gene ID" value="Caur_1233"/>
</dbReference>
<keyword evidence="9" id="KW-1185">Reference proteome</keyword>
<sequence length="703" mass="76169">MLDYLRTVAILFAQPIRLVRTFTPDTLRADFLAGLTVGLVLLPQSLAFAILGGLPPIVGLYSALTATIVGALWGSSSHLNSGPTNTAAIITLSVLAPIITVGSSEFVTAASLIAVMAGIIRLVMGIARLGMLVNFVSDAVAVGFTAGAGILILSNQIGPLLRIDLPPGAGILTTITETATHLDAIHLPSLAIGLATIIIILLAPRFTRKVPAVLLSITIVSPIVWFLDLKAQGVRVMGPVPPGLPPLAQLPIFDLDLIGHLANGALALAIIGLVEAVAIARAIAGYSGQRIDSNQEFVGQGLANIVSGIFSGMPCSGSFNRSALAYQSGGQTALTAIVSGITVFLATTVLGPFLAEVPRAALAGALAVTAWSMVDQRAMARIWRGSRGEAVIMITTLTLTLTLPLQFAILIGVLMSLGYYLLRTAMPRVEAVVPDTEFRHWESAYGRPMCPQLLVVDLQGDLYFGAVNHVEEQLLNLLERQRQARYMLLRMHSVNQCDVSGIRALETIRRVLRVRGGDLFFVRVRASVMYRMQISGFYEQLGAERFLDEDKAIEYLFYRVLDPAVCIYECDRRVFRECQELPKQLLPSPVEIPVLDGKRPVHVTARRLWELLHTDHPPLIIDVREPREFQRGHIPGARNLPLSRLFHERDQLPPGPIVLVCRSGRRSLRAAALLAGRNPPPHILEGGMLAWEAANLLEAVEQF</sequence>
<dbReference type="PANTHER" id="PTHR11814">
    <property type="entry name" value="SULFATE TRANSPORTER"/>
    <property type="match status" value="1"/>
</dbReference>
<dbReference type="RefSeq" id="WP_012257118.1">
    <property type="nucleotide sequence ID" value="NC_010175.1"/>
</dbReference>
<evidence type="ECO:0000256" key="1">
    <source>
        <dbReference type="ARBA" id="ARBA00004141"/>
    </source>
</evidence>
<dbReference type="Gene3D" id="3.30.750.24">
    <property type="entry name" value="STAS domain"/>
    <property type="match status" value="1"/>
</dbReference>
<feature type="transmembrane region" description="Helical" evidence="5">
    <location>
        <begin position="390"/>
        <end position="422"/>
    </location>
</feature>
<dbReference type="PROSITE" id="PS50206">
    <property type="entry name" value="RHODANESE_3"/>
    <property type="match status" value="1"/>
</dbReference>
<keyword evidence="4 5" id="KW-0472">Membrane</keyword>
<dbReference type="InterPro" id="IPR036873">
    <property type="entry name" value="Rhodanese-like_dom_sf"/>
</dbReference>
<reference evidence="9" key="1">
    <citation type="journal article" date="2011" name="BMC Genomics">
        <title>Complete genome sequence of the filamentous anoxygenic phototrophic bacterium Chloroflexus aurantiacus.</title>
        <authorList>
            <person name="Tang K.H."/>
            <person name="Barry K."/>
            <person name="Chertkov O."/>
            <person name="Dalin E."/>
            <person name="Han C.S."/>
            <person name="Hauser L.J."/>
            <person name="Honchak B.M."/>
            <person name="Karbach L.E."/>
            <person name="Land M.L."/>
            <person name="Lapidus A."/>
            <person name="Larimer F.W."/>
            <person name="Mikhailova N."/>
            <person name="Pitluck S."/>
            <person name="Pierson B.K."/>
            <person name="Blankenship R.E."/>
        </authorList>
    </citation>
    <scope>NUCLEOTIDE SEQUENCE [LARGE SCALE GENOMIC DNA]</scope>
    <source>
        <strain evidence="9">ATCC 29366 / DSM 635 / J-10-fl</strain>
    </source>
</reference>
<dbReference type="PATRIC" id="fig|324602.8.peg.1417"/>
<name>A9WK11_CHLAA</name>
<dbReference type="eggNOG" id="COG0607">
    <property type="taxonomic scope" value="Bacteria"/>
</dbReference>
<evidence type="ECO:0000256" key="2">
    <source>
        <dbReference type="ARBA" id="ARBA00022692"/>
    </source>
</evidence>